<evidence type="ECO:0000313" key="5">
    <source>
        <dbReference type="Proteomes" id="UP000284842"/>
    </source>
</evidence>
<feature type="compositionally biased region" description="Acidic residues" evidence="2">
    <location>
        <begin position="483"/>
        <end position="492"/>
    </location>
</feature>
<dbReference type="Gene3D" id="3.30.420.10">
    <property type="entry name" value="Ribonuclease H-like superfamily/Ribonuclease H"/>
    <property type="match status" value="1"/>
</dbReference>
<dbReference type="SUPFAM" id="SSF53098">
    <property type="entry name" value="Ribonuclease H-like"/>
    <property type="match status" value="1"/>
</dbReference>
<dbReference type="PANTHER" id="PTHR46791">
    <property type="entry name" value="EXPRESSED PROTEIN"/>
    <property type="match status" value="1"/>
</dbReference>
<feature type="region of interest" description="Disordered" evidence="2">
    <location>
        <begin position="449"/>
        <end position="509"/>
    </location>
</feature>
<gene>
    <name evidence="4" type="ORF">CVT24_003646</name>
</gene>
<dbReference type="PROSITE" id="PS50994">
    <property type="entry name" value="INTEGRASE"/>
    <property type="match status" value="1"/>
</dbReference>
<name>A0A409WMW7_9AGAR</name>
<sequence length="623" mass="71553">MVFPALPQHYSLASSSLRLTAHELYNIWATTTDMLQSGNYNHHRIVAHMNLISGKVVSTLEAIDQQYGAPLHDWINSVSEMMHRLWEELQVHDNDVNELETPDIQYMELFVNKRTGRRGRPSKQLSQRALEWVASPQCGLTVTAAARLFNLHRNTLTKQLKAAGYPTRYSRISNTQLKKIVATTLKDQPDSGMVYITGHIRSRYQLRVQRHRIRTAIHQADPIGVSMRRLGASKIVRGKYHVSRPHALWHIDGHHKLIQWGIVIHGVIDGYSRKITGLRASTNNRASTVLEMFVNAVTNHGPPSRVRGDQGGENRDVAVFMVLLRGNNRGSFMWGSSIRNTPIERTWVELGRRFVRQWKAFFQRLQRLHLLDSNDKLHLWILHYLFLDAINNDCNSFVQDWNSHPMLKRGSRSPNELEMEGMIKHGVYRTEIKGFEFVDECEGLTEEETKKFYGYETESESDRSRDSGDESEGEEHSEGNDSSGEEDLEGDGYSEPSLPEAQHQGYPANGEDEEAYLNSISKDTDDNIRHPPIEVPEATSPLSGHEFKRFVKRFNAMDGREPVGYGIRREEWDDGVYPATEQLAVGRASRATTIHLPDHIWRPRARKWAQALYVIRKIIRDRR</sequence>
<evidence type="ECO:0000256" key="1">
    <source>
        <dbReference type="ARBA" id="ARBA00022884"/>
    </source>
</evidence>
<dbReference type="InParanoid" id="A0A409WMW7"/>
<evidence type="ECO:0000313" key="4">
    <source>
        <dbReference type="EMBL" id="PPQ79843.1"/>
    </source>
</evidence>
<organism evidence="4 5">
    <name type="scientific">Panaeolus cyanescens</name>
    <dbReference type="NCBI Taxonomy" id="181874"/>
    <lineage>
        <taxon>Eukaryota</taxon>
        <taxon>Fungi</taxon>
        <taxon>Dikarya</taxon>
        <taxon>Basidiomycota</taxon>
        <taxon>Agaricomycotina</taxon>
        <taxon>Agaricomycetes</taxon>
        <taxon>Agaricomycetidae</taxon>
        <taxon>Agaricales</taxon>
        <taxon>Agaricineae</taxon>
        <taxon>Galeropsidaceae</taxon>
        <taxon>Panaeolus</taxon>
    </lineage>
</organism>
<accession>A0A409WMW7</accession>
<dbReference type="EMBL" id="NHTK01005396">
    <property type="protein sequence ID" value="PPQ79843.1"/>
    <property type="molecule type" value="Genomic_DNA"/>
</dbReference>
<dbReference type="InterPro" id="IPR001584">
    <property type="entry name" value="Integrase_cat-core"/>
</dbReference>
<reference evidence="4 5" key="1">
    <citation type="journal article" date="2018" name="Evol. Lett.">
        <title>Horizontal gene cluster transfer increased hallucinogenic mushroom diversity.</title>
        <authorList>
            <person name="Reynolds H.T."/>
            <person name="Vijayakumar V."/>
            <person name="Gluck-Thaler E."/>
            <person name="Korotkin H.B."/>
            <person name="Matheny P.B."/>
            <person name="Slot J.C."/>
        </authorList>
    </citation>
    <scope>NUCLEOTIDE SEQUENCE [LARGE SCALE GENOMIC DNA]</scope>
    <source>
        <strain evidence="4 5">2629</strain>
    </source>
</reference>
<protein>
    <recommendedName>
        <fullName evidence="3">Integrase catalytic domain-containing protein</fullName>
    </recommendedName>
</protein>
<keyword evidence="1" id="KW-0694">RNA-binding</keyword>
<proteinExistence type="predicted"/>
<evidence type="ECO:0000256" key="2">
    <source>
        <dbReference type="SAM" id="MobiDB-lite"/>
    </source>
</evidence>
<dbReference type="GO" id="GO:0005634">
    <property type="term" value="C:nucleus"/>
    <property type="evidence" value="ECO:0007669"/>
    <property type="project" value="UniProtKB-ARBA"/>
</dbReference>
<dbReference type="AlphaFoldDB" id="A0A409WMW7"/>
<dbReference type="GO" id="GO:0003723">
    <property type="term" value="F:RNA binding"/>
    <property type="evidence" value="ECO:0007669"/>
    <property type="project" value="UniProtKB-KW"/>
</dbReference>
<evidence type="ECO:0000259" key="3">
    <source>
        <dbReference type="PROSITE" id="PS50994"/>
    </source>
</evidence>
<dbReference type="PANTHER" id="PTHR46791:SF5">
    <property type="entry name" value="CLR5 DOMAIN-CONTAINING PROTEIN-RELATED"/>
    <property type="match status" value="1"/>
</dbReference>
<dbReference type="InterPro" id="IPR012337">
    <property type="entry name" value="RNaseH-like_sf"/>
</dbReference>
<dbReference type="Proteomes" id="UP000284842">
    <property type="component" value="Unassembled WGS sequence"/>
</dbReference>
<dbReference type="OrthoDB" id="3013454at2759"/>
<dbReference type="InterPro" id="IPR036397">
    <property type="entry name" value="RNaseH_sf"/>
</dbReference>
<dbReference type="InterPro" id="IPR058913">
    <property type="entry name" value="Integrase_dom_put"/>
</dbReference>
<dbReference type="Pfam" id="PF24764">
    <property type="entry name" value="rva_4"/>
    <property type="match status" value="1"/>
</dbReference>
<comment type="caution">
    <text evidence="4">The sequence shown here is derived from an EMBL/GenBank/DDBJ whole genome shotgun (WGS) entry which is preliminary data.</text>
</comment>
<dbReference type="GO" id="GO:0015074">
    <property type="term" value="P:DNA integration"/>
    <property type="evidence" value="ECO:0007669"/>
    <property type="project" value="InterPro"/>
</dbReference>
<feature type="compositionally biased region" description="Basic and acidic residues" evidence="2">
    <location>
        <begin position="522"/>
        <end position="532"/>
    </location>
</feature>
<feature type="domain" description="Integrase catalytic" evidence="3">
    <location>
        <begin position="241"/>
        <end position="422"/>
    </location>
</feature>
<feature type="compositionally biased region" description="Basic and acidic residues" evidence="2">
    <location>
        <begin position="460"/>
        <end position="479"/>
    </location>
</feature>
<keyword evidence="5" id="KW-1185">Reference proteome</keyword>
<feature type="region of interest" description="Disordered" evidence="2">
    <location>
        <begin position="522"/>
        <end position="541"/>
    </location>
</feature>
<dbReference type="STRING" id="181874.A0A409WMW7"/>